<name>A0A2L0ELJ4_SORCE</name>
<gene>
    <name evidence="2" type="ORF">SOCE26_015660</name>
</gene>
<dbReference type="OrthoDB" id="2786695at2"/>
<evidence type="ECO:0000259" key="1">
    <source>
        <dbReference type="Pfam" id="PF20283"/>
    </source>
</evidence>
<proteinExistence type="predicted"/>
<dbReference type="Proteomes" id="UP000238348">
    <property type="component" value="Chromosome"/>
</dbReference>
<feature type="domain" description="ABC-three component systems C-terminal" evidence="1">
    <location>
        <begin position="266"/>
        <end position="392"/>
    </location>
</feature>
<dbReference type="RefSeq" id="WP_104978021.1">
    <property type="nucleotide sequence ID" value="NZ_CP012673.1"/>
</dbReference>
<dbReference type="Pfam" id="PF20283">
    <property type="entry name" value="CTD7"/>
    <property type="match status" value="1"/>
</dbReference>
<organism evidence="2 3">
    <name type="scientific">Sorangium cellulosum</name>
    <name type="common">Polyangium cellulosum</name>
    <dbReference type="NCBI Taxonomy" id="56"/>
    <lineage>
        <taxon>Bacteria</taxon>
        <taxon>Pseudomonadati</taxon>
        <taxon>Myxococcota</taxon>
        <taxon>Polyangia</taxon>
        <taxon>Polyangiales</taxon>
        <taxon>Polyangiaceae</taxon>
        <taxon>Sorangium</taxon>
    </lineage>
</organism>
<accession>A0A2L0ELJ4</accession>
<protein>
    <recommendedName>
        <fullName evidence="1">ABC-three component systems C-terminal domain-containing protein</fullName>
    </recommendedName>
</protein>
<evidence type="ECO:0000313" key="3">
    <source>
        <dbReference type="Proteomes" id="UP000238348"/>
    </source>
</evidence>
<evidence type="ECO:0000313" key="2">
    <source>
        <dbReference type="EMBL" id="AUX40167.1"/>
    </source>
</evidence>
<dbReference type="InterPro" id="IPR046913">
    <property type="entry name" value="ABC-3C_CTD7"/>
</dbReference>
<reference evidence="2 3" key="1">
    <citation type="submission" date="2015-09" db="EMBL/GenBank/DDBJ databases">
        <title>Sorangium comparison.</title>
        <authorList>
            <person name="Zaburannyi N."/>
            <person name="Bunk B."/>
            <person name="Overmann J."/>
            <person name="Mueller R."/>
        </authorList>
    </citation>
    <scope>NUCLEOTIDE SEQUENCE [LARGE SCALE GENOMIC DNA]</scope>
    <source>
        <strain evidence="2 3">So ce26</strain>
    </source>
</reference>
<dbReference type="AlphaFoldDB" id="A0A2L0ELJ4"/>
<sequence length="413" mass="46076">MSTPFSAADSALGYLYQVRLGLLWSLRRARAGTEFVVSLETLDDVTFESTGGTPEELLQAKHHRNREASLSNASGDLWKSLRVWFEGHASKQIPTGTALYLLTTGAAPPDSAASLLRSERRNVEKALQLLESVTQTSESETNAPAYKAFLAASNTARRTILDNVVVLDRAPGVLTIDDDLKAEVHWSAETKHLNAFLQRLEGWWLRRVIKQLAAGWQSAGILSAELEAEMSELREQFKQDNLPIDDDLLAFTLDDATHAAHDDYRFVHQLRLIDAGRKRVAAAIRDFYRAYEQRSRWLREDLLLVGDLSRYEGKLVEEWELVFEAAKDEIEATAAEVAKRKAARSVLAWAERATLAIRPGVTEPFIVRGSFHMLADEKPPRIGWHPDFHDRLAEILTPSGTVPPEDAGGGDAK</sequence>
<dbReference type="EMBL" id="CP012673">
    <property type="protein sequence ID" value="AUX40167.1"/>
    <property type="molecule type" value="Genomic_DNA"/>
</dbReference>